<organism evidence="1 2">
    <name type="scientific">Staurois parvus</name>
    <dbReference type="NCBI Taxonomy" id="386267"/>
    <lineage>
        <taxon>Eukaryota</taxon>
        <taxon>Metazoa</taxon>
        <taxon>Chordata</taxon>
        <taxon>Craniata</taxon>
        <taxon>Vertebrata</taxon>
        <taxon>Euteleostomi</taxon>
        <taxon>Amphibia</taxon>
        <taxon>Batrachia</taxon>
        <taxon>Anura</taxon>
        <taxon>Neobatrachia</taxon>
        <taxon>Ranoidea</taxon>
        <taxon>Ranidae</taxon>
        <taxon>Staurois</taxon>
    </lineage>
</organism>
<sequence>MCVVVTIQYMSRQGQTDHSSTRALPEGLGSVWGSIKCPWYLL</sequence>
<comment type="caution">
    <text evidence="1">The sequence shown here is derived from an EMBL/GenBank/DDBJ whole genome shotgun (WGS) entry which is preliminary data.</text>
</comment>
<protein>
    <submittedName>
        <fullName evidence="1">Uncharacterized protein</fullName>
    </submittedName>
</protein>
<reference evidence="1" key="1">
    <citation type="submission" date="2023-05" db="EMBL/GenBank/DDBJ databases">
        <authorList>
            <person name="Stuckert A."/>
        </authorList>
    </citation>
    <scope>NUCLEOTIDE SEQUENCE</scope>
</reference>
<gene>
    <name evidence="1" type="ORF">SPARVUS_LOCUS8187259</name>
</gene>
<accession>A0ABN9DRW5</accession>
<evidence type="ECO:0000313" key="2">
    <source>
        <dbReference type="Proteomes" id="UP001162483"/>
    </source>
</evidence>
<dbReference type="Proteomes" id="UP001162483">
    <property type="component" value="Unassembled WGS sequence"/>
</dbReference>
<dbReference type="EMBL" id="CATNWA010014740">
    <property type="protein sequence ID" value="CAI9575375.1"/>
    <property type="molecule type" value="Genomic_DNA"/>
</dbReference>
<evidence type="ECO:0000313" key="1">
    <source>
        <dbReference type="EMBL" id="CAI9575375.1"/>
    </source>
</evidence>
<keyword evidence="2" id="KW-1185">Reference proteome</keyword>
<proteinExistence type="predicted"/>
<name>A0ABN9DRW5_9NEOB</name>